<reference evidence="1 2" key="1">
    <citation type="submission" date="2023-09" db="EMBL/GenBank/DDBJ databases">
        <authorList>
            <person name="Rey-Velasco X."/>
        </authorList>
    </citation>
    <scope>NUCLEOTIDE SEQUENCE [LARGE SCALE GENOMIC DNA]</scope>
    <source>
        <strain evidence="1 2">W409</strain>
    </source>
</reference>
<evidence type="ECO:0000313" key="1">
    <source>
        <dbReference type="EMBL" id="MDT0581825.1"/>
    </source>
</evidence>
<dbReference type="AlphaFoldDB" id="A0AAW8QZ01"/>
<proteinExistence type="predicted"/>
<accession>A0AAW8QZ01</accession>
<comment type="caution">
    <text evidence="1">The sequence shown here is derived from an EMBL/GenBank/DDBJ whole genome shotgun (WGS) entry which is preliminary data.</text>
</comment>
<gene>
    <name evidence="1" type="ORF">RM544_04675</name>
</gene>
<dbReference type="Proteomes" id="UP001249020">
    <property type="component" value="Unassembled WGS sequence"/>
</dbReference>
<protein>
    <submittedName>
        <fullName evidence="1">Uncharacterized protein</fullName>
    </submittedName>
</protein>
<dbReference type="EMBL" id="JAVRIE010000001">
    <property type="protein sequence ID" value="MDT0581825.1"/>
    <property type="molecule type" value="Genomic_DNA"/>
</dbReference>
<sequence>MGTALIVTSLLPFAYLQFQSAAGEKELSPFFALANENMEMECKLLSGLMASGGFTFYNVQCHPQNLNSVNYVNQEELISGYQENFVKPIIEDYRSTFGQIEDKGIILIIRSPSDLYACFKIENPGNIVESWGSFEQCG</sequence>
<organism evidence="1 2">
    <name type="scientific">Brumicola blandensis</name>
    <dbReference type="NCBI Taxonomy" id="3075611"/>
    <lineage>
        <taxon>Bacteria</taxon>
        <taxon>Pseudomonadati</taxon>
        <taxon>Pseudomonadota</taxon>
        <taxon>Gammaproteobacteria</taxon>
        <taxon>Alteromonadales</taxon>
        <taxon>Alteromonadaceae</taxon>
        <taxon>Brumicola</taxon>
    </lineage>
</organism>
<evidence type="ECO:0000313" key="2">
    <source>
        <dbReference type="Proteomes" id="UP001249020"/>
    </source>
</evidence>
<name>A0AAW8QZ01_9ALTE</name>
<dbReference type="RefSeq" id="WP_311360598.1">
    <property type="nucleotide sequence ID" value="NZ_JAVRIE010000001.1"/>
</dbReference>
<keyword evidence="2" id="KW-1185">Reference proteome</keyword>